<organism evidence="2 3">
    <name type="scientific">Buttiauxella warmboldiae</name>
    <dbReference type="NCBI Taxonomy" id="82993"/>
    <lineage>
        <taxon>Bacteria</taxon>
        <taxon>Pseudomonadati</taxon>
        <taxon>Pseudomonadota</taxon>
        <taxon>Gammaproteobacteria</taxon>
        <taxon>Enterobacterales</taxon>
        <taxon>Enterobacteriaceae</taxon>
        <taxon>Buttiauxella</taxon>
    </lineage>
</organism>
<dbReference type="Proteomes" id="UP000268615">
    <property type="component" value="Unassembled WGS sequence"/>
</dbReference>
<feature type="transmembrane region" description="Helical" evidence="1">
    <location>
        <begin position="21"/>
        <end position="41"/>
    </location>
</feature>
<evidence type="ECO:0000313" key="3">
    <source>
        <dbReference type="Proteomes" id="UP000268615"/>
    </source>
</evidence>
<protein>
    <submittedName>
        <fullName evidence="2">Uncharacterized protein</fullName>
    </submittedName>
</protein>
<dbReference type="RefSeq" id="WP_124023165.1">
    <property type="nucleotide sequence ID" value="NZ_RPOH01000017.1"/>
</dbReference>
<dbReference type="OrthoDB" id="6628455at2"/>
<gene>
    <name evidence="2" type="ORF">EHN07_05430</name>
</gene>
<proteinExistence type="predicted"/>
<reference evidence="2 3" key="1">
    <citation type="submission" date="2018-11" db="EMBL/GenBank/DDBJ databases">
        <title>Draft genome sequence of Buttiauxella warmboldiae CCUG 35512.</title>
        <authorList>
            <person name="Salva-Serra F."/>
            <person name="Marathe N."/>
            <person name="Moore E."/>
            <person name="Svensson L."/>
            <person name="Engstrom-Jakobsson H."/>
        </authorList>
    </citation>
    <scope>NUCLEOTIDE SEQUENCE [LARGE SCALE GENOMIC DNA]</scope>
    <source>
        <strain evidence="2 3">CCUG 35512</strain>
    </source>
</reference>
<dbReference type="AlphaFoldDB" id="A0A3N5EB32"/>
<evidence type="ECO:0000256" key="1">
    <source>
        <dbReference type="SAM" id="Phobius"/>
    </source>
</evidence>
<keyword evidence="3" id="KW-1185">Reference proteome</keyword>
<name>A0A3N5EB32_9ENTR</name>
<keyword evidence="1" id="KW-0472">Membrane</keyword>
<keyword evidence="1" id="KW-1133">Transmembrane helix</keyword>
<dbReference type="EMBL" id="RPOH01000017">
    <property type="protein sequence ID" value="RPH29643.1"/>
    <property type="molecule type" value="Genomic_DNA"/>
</dbReference>
<accession>A0A3N5EB32</accession>
<sequence>MNAEEDSEHEMDELLAPMVDGLSGALCLLVLVATVFMVSALNKIYKGYIEQQFKGSVVLINEKNIYFWGLISLTEIDLIKINKVPKSVSGKKLVFRIYIDRRTKNYKQVYTSNVIRLNQLIGSGSETISFKEGTEVGCGSPKNCVYWEYE</sequence>
<comment type="caution">
    <text evidence="2">The sequence shown here is derived from an EMBL/GenBank/DDBJ whole genome shotgun (WGS) entry which is preliminary data.</text>
</comment>
<evidence type="ECO:0000313" key="2">
    <source>
        <dbReference type="EMBL" id="RPH29643.1"/>
    </source>
</evidence>
<keyword evidence="1" id="KW-0812">Transmembrane</keyword>